<dbReference type="Gene3D" id="3.40.50.1820">
    <property type="entry name" value="alpha/beta hydrolase"/>
    <property type="match status" value="1"/>
</dbReference>
<accession>A0A7G1KMQ1</accession>
<evidence type="ECO:0000313" key="3">
    <source>
        <dbReference type="Proteomes" id="UP000516173"/>
    </source>
</evidence>
<feature type="chain" id="PRO_5028848435" evidence="1">
    <location>
        <begin position="40"/>
        <end position="417"/>
    </location>
</feature>
<reference evidence="2 3" key="1">
    <citation type="submission" date="2020-08" db="EMBL/GenBank/DDBJ databases">
        <title>Genome Sequencing of Nocardia wallacei strain FMUON74 and assembly.</title>
        <authorList>
            <person name="Toyokawa M."/>
            <person name="Uesaka K."/>
        </authorList>
    </citation>
    <scope>NUCLEOTIDE SEQUENCE [LARGE SCALE GENOMIC DNA]</scope>
    <source>
        <strain evidence="2 3">FMUON74</strain>
    </source>
</reference>
<dbReference type="InterPro" id="IPR029058">
    <property type="entry name" value="AB_hydrolase_fold"/>
</dbReference>
<dbReference type="InterPro" id="IPR005152">
    <property type="entry name" value="Lipase_secreted"/>
</dbReference>
<protein>
    <submittedName>
        <fullName evidence="2">Lipase</fullName>
    </submittedName>
</protein>
<organism evidence="2 3">
    <name type="scientific">Nocardia wallacei</name>
    <dbReference type="NCBI Taxonomy" id="480035"/>
    <lineage>
        <taxon>Bacteria</taxon>
        <taxon>Bacillati</taxon>
        <taxon>Actinomycetota</taxon>
        <taxon>Actinomycetes</taxon>
        <taxon>Mycobacteriales</taxon>
        <taxon>Nocardiaceae</taxon>
        <taxon>Nocardia</taxon>
    </lineage>
</organism>
<dbReference type="Gene3D" id="1.10.260.130">
    <property type="match status" value="1"/>
</dbReference>
<dbReference type="PIRSF" id="PIRSF029171">
    <property type="entry name" value="Esterase_LipA"/>
    <property type="match status" value="1"/>
</dbReference>
<dbReference type="AlphaFoldDB" id="A0A7G1KMQ1"/>
<dbReference type="SUPFAM" id="SSF53474">
    <property type="entry name" value="alpha/beta-Hydrolases"/>
    <property type="match status" value="1"/>
</dbReference>
<keyword evidence="1" id="KW-0732">Signal</keyword>
<dbReference type="GO" id="GO:0004806">
    <property type="term" value="F:triacylglycerol lipase activity"/>
    <property type="evidence" value="ECO:0007669"/>
    <property type="project" value="InterPro"/>
</dbReference>
<gene>
    <name evidence="2" type="ORF">NWFMUON74_42870</name>
</gene>
<dbReference type="PANTHER" id="PTHR34853:SF1">
    <property type="entry name" value="LIPASE 5"/>
    <property type="match status" value="1"/>
</dbReference>
<name>A0A7G1KMQ1_9NOCA</name>
<proteinExistence type="predicted"/>
<dbReference type="KEGG" id="nwl:NWFMUON74_42870"/>
<evidence type="ECO:0000313" key="2">
    <source>
        <dbReference type="EMBL" id="BCK56515.1"/>
    </source>
</evidence>
<evidence type="ECO:0000256" key="1">
    <source>
        <dbReference type="SAM" id="SignalP"/>
    </source>
</evidence>
<feature type="signal peptide" evidence="1">
    <location>
        <begin position="1"/>
        <end position="39"/>
    </location>
</feature>
<dbReference type="GO" id="GO:0016042">
    <property type="term" value="P:lipid catabolic process"/>
    <property type="evidence" value="ECO:0007669"/>
    <property type="project" value="InterPro"/>
</dbReference>
<dbReference type="Pfam" id="PF03583">
    <property type="entry name" value="LIP"/>
    <property type="match status" value="1"/>
</dbReference>
<dbReference type="PANTHER" id="PTHR34853">
    <property type="match status" value="1"/>
</dbReference>
<dbReference type="EMBL" id="AP023396">
    <property type="protein sequence ID" value="BCK56515.1"/>
    <property type="molecule type" value="Genomic_DNA"/>
</dbReference>
<sequence>MGIRHRVRIVFCGMGKFAVRRAMGACAGSLLLLIAGAGAAAGAPFYPASDPDPFYAAPEDVAGHEPGDILGIRALPPLPIFPDTDVWLIKFRSTNSEGKPIAATTTVLSPRNRPTDGPLLSYQTIINGLGTECSISHTLYTTDPDLMVREAPAYNVVLQRGWTIALPDHLGPQFAYGAAKLGGQITLDGIRAVQRVQQLRVEHSPVTMAGYSGGGMATAWAAALAPKYAPELQIAGAAAGGVPMNLVKMLEGLGYGAHPVFGLAFAAGVGLEREYPDRFPISDQLNDQGVRLGQQVANGCTNDLLTAGAGRGALDFAKTTKMTEDPEARKVIEENSLELYTDSVPNMPVLEWHSPIDGLVPVDSIVNTDRRWCAAGVRLQAEAIPVPDHLTAAVLGLPQVLTWLDARARGEAAPSNC</sequence>
<keyword evidence="3" id="KW-1185">Reference proteome</keyword>
<dbReference type="Proteomes" id="UP000516173">
    <property type="component" value="Chromosome"/>
</dbReference>